<dbReference type="Gene3D" id="3.90.190.10">
    <property type="entry name" value="Protein tyrosine phosphatase superfamily"/>
    <property type="match status" value="2"/>
</dbReference>
<dbReference type="SUPFAM" id="SSF52799">
    <property type="entry name" value="(Phosphotyrosine protein) phosphatases II"/>
    <property type="match status" value="1"/>
</dbReference>
<organism evidence="1">
    <name type="scientific">marine sediment metagenome</name>
    <dbReference type="NCBI Taxonomy" id="412755"/>
    <lineage>
        <taxon>unclassified sequences</taxon>
        <taxon>metagenomes</taxon>
        <taxon>ecological metagenomes</taxon>
    </lineage>
</organism>
<dbReference type="AlphaFoldDB" id="A0A0F9DTF9"/>
<reference evidence="1" key="1">
    <citation type="journal article" date="2015" name="Nature">
        <title>Complex archaea that bridge the gap between prokaryotes and eukaryotes.</title>
        <authorList>
            <person name="Spang A."/>
            <person name="Saw J.H."/>
            <person name="Jorgensen S.L."/>
            <person name="Zaremba-Niedzwiedzka K."/>
            <person name="Martijn J."/>
            <person name="Lind A.E."/>
            <person name="van Eijk R."/>
            <person name="Schleper C."/>
            <person name="Guy L."/>
            <person name="Ettema T.J."/>
        </authorList>
    </citation>
    <scope>NUCLEOTIDE SEQUENCE</scope>
</reference>
<gene>
    <name evidence="1" type="ORF">LCGC14_2508190</name>
</gene>
<comment type="caution">
    <text evidence="1">The sequence shown here is derived from an EMBL/GenBank/DDBJ whole genome shotgun (WGS) entry which is preliminary data.</text>
</comment>
<protein>
    <recommendedName>
        <fullName evidence="2">Tyrosine specific protein phosphatases domain-containing protein</fullName>
    </recommendedName>
</protein>
<accession>A0A0F9DTF9</accession>
<evidence type="ECO:0008006" key="2">
    <source>
        <dbReference type="Google" id="ProtNLM"/>
    </source>
</evidence>
<dbReference type="EMBL" id="LAZR01040161">
    <property type="protein sequence ID" value="KKL15178.1"/>
    <property type="molecule type" value="Genomic_DNA"/>
</dbReference>
<feature type="non-terminal residue" evidence="1">
    <location>
        <position position="1"/>
    </location>
</feature>
<name>A0A0F9DTF9_9ZZZZ</name>
<proteinExistence type="predicted"/>
<dbReference type="CDD" id="cd14498">
    <property type="entry name" value="DSP"/>
    <property type="match status" value="1"/>
</dbReference>
<evidence type="ECO:0000313" key="1">
    <source>
        <dbReference type="EMBL" id="KKL15178.1"/>
    </source>
</evidence>
<dbReference type="InterPro" id="IPR029021">
    <property type="entry name" value="Prot-tyrosine_phosphatase-like"/>
</dbReference>
<sequence length="364" mass="40648">RGVFMDIAQRRVSITNLYQVLLGREPDEAGLDNYITSTLTLGKIESVIRASDEYVARQRKVNFMGSVDAIGSDNKLLMGSCPTEERHVEELKRSGVKAILNLDDMPYVEYDFTWCEDYLQIPLSTENIFSTEDVERCLNFLYTNIRVNGYKTLVHSRDGLNRAPIMILMYLIGVAGLSFKESLGLVLHKQPQANPEVSKLINSGMLRYLKNYNDRVSDGLLKKTSESLQKISNGVYVGTSLTVSNCFQLSKENVKTIINFDTNPLSAAAATEHGFEITSLPISSEGTDDDLYKSLEIIIKTVKSSLREGKRVFLYSTDEIMVSLVSMAFLVDKGDSFDKAAGAIESTVPTILSTTVLKEWKLSR</sequence>